<dbReference type="InterPro" id="IPR056823">
    <property type="entry name" value="TEN-like_YD-shell"/>
</dbReference>
<keyword evidence="4" id="KW-0472">Membrane</keyword>
<dbReference type="InterPro" id="IPR045351">
    <property type="entry name" value="DUF6531"/>
</dbReference>
<dbReference type="PANTHER" id="PTHR32305:SF15">
    <property type="entry name" value="PROTEIN RHSA-RELATED"/>
    <property type="match status" value="1"/>
</dbReference>
<evidence type="ECO:0008006" key="11">
    <source>
        <dbReference type="Google" id="ProtNLM"/>
    </source>
</evidence>
<feature type="compositionally biased region" description="Basic and acidic residues" evidence="3">
    <location>
        <begin position="11"/>
        <end position="24"/>
    </location>
</feature>
<feature type="region of interest" description="Disordered" evidence="3">
    <location>
        <begin position="1"/>
        <end position="24"/>
    </location>
</feature>
<dbReference type="Pfam" id="PF20148">
    <property type="entry name" value="DUF6531"/>
    <property type="match status" value="1"/>
</dbReference>
<dbReference type="InterPro" id="IPR001826">
    <property type="entry name" value="RHS"/>
</dbReference>
<evidence type="ECO:0000313" key="9">
    <source>
        <dbReference type="EMBL" id="KAB8161203.1"/>
    </source>
</evidence>
<feature type="domain" description="RHS protein conserved region" evidence="5">
    <location>
        <begin position="1292"/>
        <end position="1321"/>
    </location>
</feature>
<dbReference type="Proteomes" id="UP000314251">
    <property type="component" value="Unassembled WGS sequence"/>
</dbReference>
<dbReference type="NCBIfam" id="TIGR03696">
    <property type="entry name" value="Rhs_assc_core"/>
    <property type="match status" value="1"/>
</dbReference>
<evidence type="ECO:0000313" key="10">
    <source>
        <dbReference type="Proteomes" id="UP000314251"/>
    </source>
</evidence>
<dbReference type="InterPro" id="IPR022385">
    <property type="entry name" value="Rhs_assc_core"/>
</dbReference>
<dbReference type="NCBIfam" id="TIGR01643">
    <property type="entry name" value="YD_repeat_2x"/>
    <property type="match status" value="11"/>
</dbReference>
<gene>
    <name evidence="9" type="ORF">FH607_026565</name>
</gene>
<dbReference type="Pfam" id="PF03527">
    <property type="entry name" value="RHS"/>
    <property type="match status" value="1"/>
</dbReference>
<dbReference type="Pfam" id="PF25023">
    <property type="entry name" value="TEN_YD-shell"/>
    <property type="match status" value="1"/>
</dbReference>
<dbReference type="InterPro" id="IPR006530">
    <property type="entry name" value="YD"/>
</dbReference>
<feature type="domain" description="Teneurin-like YD-shell" evidence="8">
    <location>
        <begin position="661"/>
        <end position="801"/>
    </location>
</feature>
<protein>
    <recommendedName>
        <fullName evidence="11">Type IV secretion protein Rhs</fullName>
    </recommendedName>
</protein>
<dbReference type="InterPro" id="IPR029013">
    <property type="entry name" value="HP0062-like_sf"/>
</dbReference>
<name>A0A5N5ZZG1_9ACTN</name>
<dbReference type="Pfam" id="PF05593">
    <property type="entry name" value="RHS_repeat"/>
    <property type="match status" value="5"/>
</dbReference>
<evidence type="ECO:0000256" key="3">
    <source>
        <dbReference type="SAM" id="MobiDB-lite"/>
    </source>
</evidence>
<feature type="coiled-coil region" evidence="2">
    <location>
        <begin position="166"/>
        <end position="200"/>
    </location>
</feature>
<evidence type="ECO:0000256" key="4">
    <source>
        <dbReference type="SAM" id="Phobius"/>
    </source>
</evidence>
<feature type="region of interest" description="Disordered" evidence="3">
    <location>
        <begin position="137"/>
        <end position="158"/>
    </location>
</feature>
<feature type="transmembrane region" description="Helical" evidence="4">
    <location>
        <begin position="246"/>
        <end position="274"/>
    </location>
</feature>
<keyword evidence="1" id="KW-0677">Repeat</keyword>
<dbReference type="InterPro" id="IPR049082">
    <property type="entry name" value="T7SS_signal"/>
</dbReference>
<evidence type="ECO:0000259" key="5">
    <source>
        <dbReference type="Pfam" id="PF03527"/>
    </source>
</evidence>
<evidence type="ECO:0000259" key="6">
    <source>
        <dbReference type="Pfam" id="PF20148"/>
    </source>
</evidence>
<dbReference type="PANTHER" id="PTHR32305">
    <property type="match status" value="1"/>
</dbReference>
<organism evidence="9 10">
    <name type="scientific">Streptomyces mimosae</name>
    <dbReference type="NCBI Taxonomy" id="2586635"/>
    <lineage>
        <taxon>Bacteria</taxon>
        <taxon>Bacillati</taxon>
        <taxon>Actinomycetota</taxon>
        <taxon>Actinomycetes</taxon>
        <taxon>Kitasatosporales</taxon>
        <taxon>Streptomycetaceae</taxon>
        <taxon>Streptomyces</taxon>
    </lineage>
</organism>
<keyword evidence="2" id="KW-0175">Coiled coil</keyword>
<dbReference type="SUPFAM" id="SSF101908">
    <property type="entry name" value="Putative isomerase YbhE"/>
    <property type="match status" value="1"/>
</dbReference>
<comment type="caution">
    <text evidence="9">The sequence shown here is derived from an EMBL/GenBank/DDBJ whole genome shotgun (WGS) entry which is preliminary data.</text>
</comment>
<reference evidence="9" key="1">
    <citation type="submission" date="2019-10" db="EMBL/GenBank/DDBJ databases">
        <title>Nonomuraea sp. nov., isolated from Phyllanthus amarus.</title>
        <authorList>
            <person name="Klykleung N."/>
            <person name="Tanasupawat S."/>
        </authorList>
    </citation>
    <scope>NUCLEOTIDE SEQUENCE [LARGE SCALE GENOMIC DNA]</scope>
    <source>
        <strain evidence="9">3MP-10</strain>
    </source>
</reference>
<dbReference type="SUPFAM" id="SSF158414">
    <property type="entry name" value="HP0062-like"/>
    <property type="match status" value="1"/>
</dbReference>
<evidence type="ECO:0000256" key="1">
    <source>
        <dbReference type="ARBA" id="ARBA00022737"/>
    </source>
</evidence>
<dbReference type="RefSeq" id="WP_139673765.1">
    <property type="nucleotide sequence ID" value="NZ_VDLY02000021.1"/>
</dbReference>
<accession>A0A5N5ZZG1</accession>
<evidence type="ECO:0000259" key="8">
    <source>
        <dbReference type="Pfam" id="PF25023"/>
    </source>
</evidence>
<dbReference type="Gene3D" id="2.180.10.10">
    <property type="entry name" value="RHS repeat-associated core"/>
    <property type="match status" value="3"/>
</dbReference>
<keyword evidence="4" id="KW-0812">Transmembrane</keyword>
<sequence length="1504" mass="164585">MARASDWSPVDMDRDPTPGDPDEVRELADDLQEFADDVGEALGKIRGLASERAVLDWAGLSADAFRSEFEGVPDNLTKLEDSYSLCSQALHAYWPKLQTAQGMADRALDRAISAQADLASAQSALGDATDWVGRAGEEAERLQREGERDNVEPPDENDVRAAARDQQAAEAAAGAARSRVNDAEERLAAARQLALDAQEMREEAARVCAQGIEEASDAGIQNRKWWQKAIKWVTDNWDTIVAVCKVIVAVLGIVVMIIGGPLAWVVLAAALVVLADTLIKYARGEAGLLDVAFAALDCIPGMKGLTTLGGLARGLRGGLSAARTGLRGLADGVRGLATRGRDLIRDGMESAYSRVRDLVRSGRTDPVDLATGRVYLPQTDVELPGVLPLAFTRRAESGYTVGRWFGRTWTSLVDQRLELDREGIVFLTEDGMVLAYPHPERPGVPVYPESGPRHPLVALKESGYRLTDLTSGISRHFAPRDERDEARFLGLRDRNGNTVSVDYAEDGRTPTAIRHSGGYTLRLTTEGDRVTGLWLASGEAEETDLLLRRFGYDLFGNLVEVTNSHGAVTRFGYDEYRRLTSWTDSNGVSYHYSFDEAHRCVAEGGSAGHLAVTFRYDEESPEWPGARVTSVTTAEGATSRSVVNEAHQIVAEVDPLGNTVRFEWDQHHHLLAATDALGHTTRFTLDADGRPVSVHYPDGGVARYAYQEHGLPTTMTLPDGSTWRREYDARGNCVAVVDPAGAATRYAFDERGSLTAVTDALGATTRVECDDAGLPVALVDPRGSRLTRERDALGRIVKTTDPLGGVTRLWWSAEGRVLRSVDADGAEQIWEYDGEGNCLRHTTAHGAVTRFAYGPFDLITERVNADGARYLFEHDASLRLTRVTDPRGLTWDYAYDTAGRLVAESDFDDRVVRYQWDDAGRLTRRVNPAGQTVSYSYDALGRLAAKDVDGVVTTYGRDAVGALTHASGAGVEHVWERDAAGRVVGQTINGQSLSFRLDAAGNRLGRLTPAGVPTRYAYDGAGLLSELDVDGHRLSFAHDAAGREITRRVGDALTLTRDWDPAGRLTRETVAHDGNSLLDRAYSYRADGHPETCEDAARGVRRYVLDAVGRVTGVGAPGWQENYAHDAAGNQTAATWPARFAGSEFLGERDYAGTRLVRAGAIHYEHDAAGRVVLRRRRRLSRNPDIWRYTWDAEDRLTSLTTPDGTVWRYLYDGFGRRVAKRRMAADGETVLSETRYTWDGGVLVEQHTTGRGQGSGTVLTWEHDGLRPLTQTERLTDAATQRVVDARFFAIVTDLVGAPTELVDEEGHTAWSARSTAWGLTAWRPGATGMTPLRFPGQYHDPESGLHYNVNRYYDPHTARYASQDPLGLLPGLNPGSYVPNPQVEADPLGLAAYDIPWSSGRVSRAARNLENGATGVTMGSRSEVEELFLGVYQGQGYRNATGFDGPGTRQYFGEKRGTYHWDDQLGEDGRVLGHGPGNRDGDLPHLQIHTFEGPIVRIFWTP</sequence>
<dbReference type="EMBL" id="VDLY02000021">
    <property type="protein sequence ID" value="KAB8161203.1"/>
    <property type="molecule type" value="Genomic_DNA"/>
</dbReference>
<evidence type="ECO:0000259" key="7">
    <source>
        <dbReference type="Pfam" id="PF21725"/>
    </source>
</evidence>
<dbReference type="Pfam" id="PF21725">
    <property type="entry name" value="T7SS_signal"/>
    <property type="match status" value="1"/>
</dbReference>
<feature type="domain" description="DUF6531" evidence="6">
    <location>
        <begin position="365"/>
        <end position="436"/>
    </location>
</feature>
<dbReference type="Gene3D" id="1.10.287.1060">
    <property type="entry name" value="ESAT-6-like"/>
    <property type="match status" value="1"/>
</dbReference>
<dbReference type="InterPro" id="IPR031325">
    <property type="entry name" value="RHS_repeat"/>
</dbReference>
<proteinExistence type="predicted"/>
<keyword evidence="10" id="KW-1185">Reference proteome</keyword>
<dbReference type="OrthoDB" id="4981820at2"/>
<keyword evidence="4" id="KW-1133">Transmembrane helix</keyword>
<feature type="domain" description="Putative T7SS secretion signal" evidence="7">
    <location>
        <begin position="19"/>
        <end position="194"/>
    </location>
</feature>
<evidence type="ECO:0000256" key="2">
    <source>
        <dbReference type="SAM" id="Coils"/>
    </source>
</evidence>
<dbReference type="InterPro" id="IPR050708">
    <property type="entry name" value="T6SS_VgrG/RHS"/>
</dbReference>